<protein>
    <recommendedName>
        <fullName evidence="5">Integral membrane protein</fullName>
    </recommendedName>
</protein>
<feature type="transmembrane region" description="Helical" evidence="2">
    <location>
        <begin position="322"/>
        <end position="343"/>
    </location>
</feature>
<name>A0A8K0VU20_9PLEO</name>
<feature type="transmembrane region" description="Helical" evidence="2">
    <location>
        <begin position="110"/>
        <end position="131"/>
    </location>
</feature>
<dbReference type="OrthoDB" id="2603at2759"/>
<feature type="region of interest" description="Disordered" evidence="1">
    <location>
        <begin position="20"/>
        <end position="47"/>
    </location>
</feature>
<sequence>MNASASIRASYIHQARKTFAAPALPPQPSSTVNDTEPPAYDEKLQDPKQVNHIEYREACNTERIAPNICFDIEKNADTTHAYIDTTWMQSAPTFRQRITKMRTIVPYRDPIYLVAIVFLFGSIDLVIDAFFDVLPRITPGSTFETRETVAIPTTVLLGSILFFAAGIFDTFGALNAEAGTLVESKEEVGKVIFRPALLGSAEFKWIPEKAKFIELAMGNLAFQAGLLVLFGGVVFMFAGIVDFPGLISEENKFFGLIVFGPQIVHGVLFFVANLMLAISAQTQWYRFRFYDADWLGAFLNAVGGFGFMMTGLFLFGKDDFRAGISAMIGSWAFLIGSLVRWYVVMEFW</sequence>
<evidence type="ECO:0000256" key="1">
    <source>
        <dbReference type="SAM" id="MobiDB-lite"/>
    </source>
</evidence>
<organism evidence="3 4">
    <name type="scientific">Paraphoma chrysanthemicola</name>
    <dbReference type="NCBI Taxonomy" id="798071"/>
    <lineage>
        <taxon>Eukaryota</taxon>
        <taxon>Fungi</taxon>
        <taxon>Dikarya</taxon>
        <taxon>Ascomycota</taxon>
        <taxon>Pezizomycotina</taxon>
        <taxon>Dothideomycetes</taxon>
        <taxon>Pleosporomycetidae</taxon>
        <taxon>Pleosporales</taxon>
        <taxon>Pleosporineae</taxon>
        <taxon>Phaeosphaeriaceae</taxon>
        <taxon>Paraphoma</taxon>
    </lineage>
</organism>
<feature type="transmembrane region" description="Helical" evidence="2">
    <location>
        <begin position="151"/>
        <end position="174"/>
    </location>
</feature>
<proteinExistence type="predicted"/>
<feature type="transmembrane region" description="Helical" evidence="2">
    <location>
        <begin position="297"/>
        <end position="316"/>
    </location>
</feature>
<comment type="caution">
    <text evidence="3">The sequence shown here is derived from an EMBL/GenBank/DDBJ whole genome shotgun (WGS) entry which is preliminary data.</text>
</comment>
<evidence type="ECO:0000256" key="2">
    <source>
        <dbReference type="SAM" id="Phobius"/>
    </source>
</evidence>
<feature type="transmembrane region" description="Helical" evidence="2">
    <location>
        <begin position="253"/>
        <end position="276"/>
    </location>
</feature>
<keyword evidence="2" id="KW-0472">Membrane</keyword>
<dbReference type="EMBL" id="JAGMVJ010000018">
    <property type="protein sequence ID" value="KAH7077183.1"/>
    <property type="molecule type" value="Genomic_DNA"/>
</dbReference>
<reference evidence="3" key="1">
    <citation type="journal article" date="2021" name="Nat. Commun.">
        <title>Genetic determinants of endophytism in the Arabidopsis root mycobiome.</title>
        <authorList>
            <person name="Mesny F."/>
            <person name="Miyauchi S."/>
            <person name="Thiergart T."/>
            <person name="Pickel B."/>
            <person name="Atanasova L."/>
            <person name="Karlsson M."/>
            <person name="Huettel B."/>
            <person name="Barry K.W."/>
            <person name="Haridas S."/>
            <person name="Chen C."/>
            <person name="Bauer D."/>
            <person name="Andreopoulos W."/>
            <person name="Pangilinan J."/>
            <person name="LaButti K."/>
            <person name="Riley R."/>
            <person name="Lipzen A."/>
            <person name="Clum A."/>
            <person name="Drula E."/>
            <person name="Henrissat B."/>
            <person name="Kohler A."/>
            <person name="Grigoriev I.V."/>
            <person name="Martin F.M."/>
            <person name="Hacquard S."/>
        </authorList>
    </citation>
    <scope>NUCLEOTIDE SEQUENCE</scope>
    <source>
        <strain evidence="3">MPI-SDFR-AT-0120</strain>
    </source>
</reference>
<dbReference type="AlphaFoldDB" id="A0A8K0VU20"/>
<keyword evidence="2" id="KW-0812">Transmembrane</keyword>
<keyword evidence="4" id="KW-1185">Reference proteome</keyword>
<evidence type="ECO:0000313" key="4">
    <source>
        <dbReference type="Proteomes" id="UP000813461"/>
    </source>
</evidence>
<dbReference type="Proteomes" id="UP000813461">
    <property type="component" value="Unassembled WGS sequence"/>
</dbReference>
<feature type="transmembrane region" description="Helical" evidence="2">
    <location>
        <begin position="220"/>
        <end position="241"/>
    </location>
</feature>
<evidence type="ECO:0000313" key="3">
    <source>
        <dbReference type="EMBL" id="KAH7077183.1"/>
    </source>
</evidence>
<gene>
    <name evidence="3" type="ORF">FB567DRAFT_144279</name>
</gene>
<accession>A0A8K0VU20</accession>
<keyword evidence="2" id="KW-1133">Transmembrane helix</keyword>
<evidence type="ECO:0008006" key="5">
    <source>
        <dbReference type="Google" id="ProtNLM"/>
    </source>
</evidence>